<dbReference type="RefSeq" id="WP_338294656.1">
    <property type="nucleotide sequence ID" value="NZ_AP027272.1"/>
</dbReference>
<evidence type="ECO:0000313" key="3">
    <source>
        <dbReference type="Proteomes" id="UP001333710"/>
    </source>
</evidence>
<sequence>MMSKTAFWGWLWGLSFLMTSQAIQAMDGEPRRAKWHATFKTVQPVGREIVTIEPQSVLQTAGVLPGDVLLAVDDEVIRNGDQWWDIIYGLRADTGTKLTLRRGTTVVTKTVVFEAVAKEEYDNLTTEYGTIVSDYNLRQRTIMTYPEKGQPQPAIFVVGGLSCSSIEYTPGRQSNFIRSLQYLVRNSDMLVMRVEKPGVGDSEGRCSETDFNTELNGYEVALQTLMADERVDRNRIIVYGSSMGSALAPYLVNKYQLNGAISDGTFFRSWFEHMLEIERRILTMKGDDQATVNDKINRAYIPLYYGMLVEKKSYQQVIEQNPLLAEYNYHSPAHMYGRPVSFYHQMQDFNFAGEWGKLKAPVRIRYGLNDWIMSEYDIDMIEQVLIANQHPDFEVIKVPGLDHWDTFHATALDSFQGKPGKWQESLPQQLVDWAQTLNQE</sequence>
<dbReference type="GO" id="GO:0052689">
    <property type="term" value="F:carboxylic ester hydrolase activity"/>
    <property type="evidence" value="ECO:0007669"/>
    <property type="project" value="TreeGrafter"/>
</dbReference>
<dbReference type="SUPFAM" id="SSF53474">
    <property type="entry name" value="alpha/beta-Hydrolases"/>
    <property type="match status" value="1"/>
</dbReference>
<dbReference type="AlphaFoldDB" id="A0AA48HTT9"/>
<evidence type="ECO:0008006" key="4">
    <source>
        <dbReference type="Google" id="ProtNLM"/>
    </source>
</evidence>
<feature type="signal peptide" evidence="1">
    <location>
        <begin position="1"/>
        <end position="25"/>
    </location>
</feature>
<dbReference type="InterPro" id="IPR029058">
    <property type="entry name" value="AB_hydrolase_fold"/>
</dbReference>
<dbReference type="Gene3D" id="2.30.42.10">
    <property type="match status" value="1"/>
</dbReference>
<evidence type="ECO:0000313" key="2">
    <source>
        <dbReference type="EMBL" id="BDX08592.1"/>
    </source>
</evidence>
<dbReference type="InterPro" id="IPR036034">
    <property type="entry name" value="PDZ_sf"/>
</dbReference>
<dbReference type="EMBL" id="AP027272">
    <property type="protein sequence ID" value="BDX08592.1"/>
    <property type="molecule type" value="Genomic_DNA"/>
</dbReference>
<name>A0AA48HTT9_9ALTE</name>
<dbReference type="Proteomes" id="UP001333710">
    <property type="component" value="Chromosome"/>
</dbReference>
<accession>A0AA48HTT9</accession>
<evidence type="ECO:0000256" key="1">
    <source>
        <dbReference type="SAM" id="SignalP"/>
    </source>
</evidence>
<dbReference type="Gene3D" id="3.40.50.1820">
    <property type="entry name" value="alpha/beta hydrolase"/>
    <property type="match status" value="1"/>
</dbReference>
<reference evidence="2" key="1">
    <citation type="submission" date="2023-01" db="EMBL/GenBank/DDBJ databases">
        <title>Complete genome sequence of Planctobacterium marinum strain Dej080120_11.</title>
        <authorList>
            <person name="Ueki S."/>
            <person name="Maruyama F."/>
        </authorList>
    </citation>
    <scope>NUCLEOTIDE SEQUENCE</scope>
    <source>
        <strain evidence="2">Dej080120_11</strain>
    </source>
</reference>
<gene>
    <name evidence="2" type="ORF">MACH26_41130</name>
</gene>
<dbReference type="PANTHER" id="PTHR43265:SF1">
    <property type="entry name" value="ESTERASE ESTD"/>
    <property type="match status" value="1"/>
</dbReference>
<dbReference type="InterPro" id="IPR053145">
    <property type="entry name" value="AB_hydrolase_Est10"/>
</dbReference>
<dbReference type="PANTHER" id="PTHR43265">
    <property type="entry name" value="ESTERASE ESTD"/>
    <property type="match status" value="1"/>
</dbReference>
<dbReference type="SUPFAM" id="SSF50156">
    <property type="entry name" value="PDZ domain-like"/>
    <property type="match status" value="1"/>
</dbReference>
<protein>
    <recommendedName>
        <fullName evidence="4">PDZ domain-containing protein</fullName>
    </recommendedName>
</protein>
<keyword evidence="3" id="KW-1185">Reference proteome</keyword>
<organism evidence="2 3">
    <name type="scientific">Planctobacterium marinum</name>
    <dbReference type="NCBI Taxonomy" id="1631968"/>
    <lineage>
        <taxon>Bacteria</taxon>
        <taxon>Pseudomonadati</taxon>
        <taxon>Pseudomonadota</taxon>
        <taxon>Gammaproteobacteria</taxon>
        <taxon>Alteromonadales</taxon>
        <taxon>Alteromonadaceae</taxon>
        <taxon>Planctobacterium</taxon>
    </lineage>
</organism>
<keyword evidence="1" id="KW-0732">Signal</keyword>
<feature type="chain" id="PRO_5041328366" description="PDZ domain-containing protein" evidence="1">
    <location>
        <begin position="26"/>
        <end position="440"/>
    </location>
</feature>
<dbReference type="KEGG" id="pmaw:MACH26_41130"/>
<proteinExistence type="predicted"/>